<evidence type="ECO:0000313" key="4">
    <source>
        <dbReference type="Proteomes" id="UP000199227"/>
    </source>
</evidence>
<dbReference type="InterPro" id="IPR015421">
    <property type="entry name" value="PyrdxlP-dep_Trfase_major"/>
</dbReference>
<dbReference type="AlphaFoldDB" id="A0A1I5TYL3"/>
<keyword evidence="4" id="KW-1185">Reference proteome</keyword>
<comment type="similarity">
    <text evidence="1 2">Belongs to the DegT/DnrJ/EryC1 family.</text>
</comment>
<dbReference type="OrthoDB" id="5351682at2"/>
<dbReference type="Proteomes" id="UP000199227">
    <property type="component" value="Unassembled WGS sequence"/>
</dbReference>
<dbReference type="SUPFAM" id="SSF53383">
    <property type="entry name" value="PLP-dependent transferases"/>
    <property type="match status" value="1"/>
</dbReference>
<name>A0A1I5TYL3_9BACT</name>
<dbReference type="GO" id="GO:0030170">
    <property type="term" value="F:pyridoxal phosphate binding"/>
    <property type="evidence" value="ECO:0007669"/>
    <property type="project" value="TreeGrafter"/>
</dbReference>
<proteinExistence type="inferred from homology"/>
<dbReference type="EMBL" id="FOXB01000051">
    <property type="protein sequence ID" value="SFP88150.1"/>
    <property type="molecule type" value="Genomic_DNA"/>
</dbReference>
<evidence type="ECO:0000256" key="1">
    <source>
        <dbReference type="ARBA" id="ARBA00037999"/>
    </source>
</evidence>
<dbReference type="PANTHER" id="PTHR30244">
    <property type="entry name" value="TRANSAMINASE"/>
    <property type="match status" value="1"/>
</dbReference>
<dbReference type="PANTHER" id="PTHR30244:SF34">
    <property type="entry name" value="DTDP-4-AMINO-4,6-DIDEOXYGALACTOSE TRANSAMINASE"/>
    <property type="match status" value="1"/>
</dbReference>
<gene>
    <name evidence="3" type="ORF">SAMN05216234_1512</name>
</gene>
<evidence type="ECO:0000313" key="3">
    <source>
        <dbReference type="EMBL" id="SFP88150.1"/>
    </source>
</evidence>
<dbReference type="Gene3D" id="3.40.640.10">
    <property type="entry name" value="Type I PLP-dependent aspartate aminotransferase-like (Major domain)"/>
    <property type="match status" value="1"/>
</dbReference>
<evidence type="ECO:0000256" key="2">
    <source>
        <dbReference type="RuleBase" id="RU004508"/>
    </source>
</evidence>
<dbReference type="InterPro" id="IPR015422">
    <property type="entry name" value="PyrdxlP-dep_Trfase_small"/>
</dbReference>
<dbReference type="GO" id="GO:0000271">
    <property type="term" value="P:polysaccharide biosynthetic process"/>
    <property type="evidence" value="ECO:0007669"/>
    <property type="project" value="TreeGrafter"/>
</dbReference>
<keyword evidence="2" id="KW-0663">Pyridoxal phosphate</keyword>
<dbReference type="InterPro" id="IPR015424">
    <property type="entry name" value="PyrdxlP-dep_Trfase"/>
</dbReference>
<dbReference type="GO" id="GO:0008483">
    <property type="term" value="F:transaminase activity"/>
    <property type="evidence" value="ECO:0007669"/>
    <property type="project" value="TreeGrafter"/>
</dbReference>
<dbReference type="Pfam" id="PF01041">
    <property type="entry name" value="DegT_DnrJ_EryC1"/>
    <property type="match status" value="1"/>
</dbReference>
<dbReference type="RefSeq" id="WP_092913973.1">
    <property type="nucleotide sequence ID" value="NZ_CP136592.1"/>
</dbReference>
<organism evidence="3 4">
    <name type="scientific">Hydrogenimonas thermophila</name>
    <dbReference type="NCBI Taxonomy" id="223786"/>
    <lineage>
        <taxon>Bacteria</taxon>
        <taxon>Pseudomonadati</taxon>
        <taxon>Campylobacterota</taxon>
        <taxon>Epsilonproteobacteria</taxon>
        <taxon>Campylobacterales</taxon>
        <taxon>Hydrogenimonadaceae</taxon>
        <taxon>Hydrogenimonas</taxon>
    </lineage>
</organism>
<dbReference type="InterPro" id="IPR000653">
    <property type="entry name" value="DegT/StrS_aminotransferase"/>
</dbReference>
<sequence>MAREIPFFKPDISNSEREQIDEVLDLEGSSKIEDLENEFVKKTGATYAVSTNSGTSALHLAMCAMDLKRGDKIICSVNSFPSVPEVVRHFDAEPIFVDIDSEDFNIDLDAFEKVLEENKSKKLKGAIINHVGGQPTDLDRLYDIASRFNIKIVEDASDALGGTYNGKPIGATGADITCFSFSPHMKHSIANAGMLLCEDDTLYERSVLLRNHAIQSSGWDRYGNLEYMYDVIDIGCKYDISVLDAAYSLAQYKRVDKMIARRKQIAGIYDKELNGIKHITLPVKKRDHIYQLYIIRIDRNRDGFARALRERGIHTGLHYIPLHLLNYYKNKYSLRVNDFQQALQTYQQVLSLPIYHNMTDSDVEYVCSMVKEVAAQHI</sequence>
<accession>A0A1I5TYL3</accession>
<dbReference type="Gene3D" id="3.90.1150.10">
    <property type="entry name" value="Aspartate Aminotransferase, domain 1"/>
    <property type="match status" value="1"/>
</dbReference>
<dbReference type="CDD" id="cd00616">
    <property type="entry name" value="AHBA_syn"/>
    <property type="match status" value="1"/>
</dbReference>
<dbReference type="STRING" id="223786.SAMN05216234_1512"/>
<dbReference type="PIRSF" id="PIRSF000390">
    <property type="entry name" value="PLP_StrS"/>
    <property type="match status" value="1"/>
</dbReference>
<reference evidence="3 4" key="1">
    <citation type="submission" date="2016-10" db="EMBL/GenBank/DDBJ databases">
        <authorList>
            <person name="de Groot N.N."/>
        </authorList>
    </citation>
    <scope>NUCLEOTIDE SEQUENCE [LARGE SCALE GENOMIC DNA]</scope>
    <source>
        <strain evidence="3 4">EP1-55-1</strain>
    </source>
</reference>
<protein>
    <submittedName>
        <fullName evidence="3">dTDP-4-amino-4,6-dideoxygalactose transaminase</fullName>
    </submittedName>
</protein>